<feature type="compositionally biased region" description="Polar residues" evidence="1">
    <location>
        <begin position="69"/>
        <end position="83"/>
    </location>
</feature>
<feature type="transmembrane region" description="Helical" evidence="2">
    <location>
        <begin position="88"/>
        <end position="106"/>
    </location>
</feature>
<evidence type="ECO:0000313" key="4">
    <source>
        <dbReference type="Proteomes" id="UP000294743"/>
    </source>
</evidence>
<comment type="caution">
    <text evidence="3">The sequence shown here is derived from an EMBL/GenBank/DDBJ whole genome shotgun (WGS) entry which is preliminary data.</text>
</comment>
<proteinExistence type="predicted"/>
<keyword evidence="4" id="KW-1185">Reference proteome</keyword>
<keyword evidence="2" id="KW-1133">Transmembrane helix</keyword>
<keyword evidence="2" id="KW-0472">Membrane</keyword>
<dbReference type="Proteomes" id="UP000294743">
    <property type="component" value="Unassembled WGS sequence"/>
</dbReference>
<gene>
    <name evidence="3" type="ORF">EDD63_11928</name>
</gene>
<protein>
    <submittedName>
        <fullName evidence="3">LPXTG-motif cell wall-anchored protein</fullName>
    </submittedName>
</protein>
<feature type="region of interest" description="Disordered" evidence="1">
    <location>
        <begin position="45"/>
        <end position="83"/>
    </location>
</feature>
<evidence type="ECO:0000256" key="2">
    <source>
        <dbReference type="SAM" id="Phobius"/>
    </source>
</evidence>
<accession>A0A4R7ZHM6</accession>
<keyword evidence="2" id="KW-0812">Transmembrane</keyword>
<organism evidence="3 4">
    <name type="scientific">Breznakia blatticola</name>
    <dbReference type="NCBI Taxonomy" id="1754012"/>
    <lineage>
        <taxon>Bacteria</taxon>
        <taxon>Bacillati</taxon>
        <taxon>Bacillota</taxon>
        <taxon>Erysipelotrichia</taxon>
        <taxon>Erysipelotrichales</taxon>
        <taxon>Erysipelotrichaceae</taxon>
        <taxon>Breznakia</taxon>
    </lineage>
</organism>
<dbReference type="EMBL" id="SODD01000019">
    <property type="protein sequence ID" value="TDW16862.1"/>
    <property type="molecule type" value="Genomic_DNA"/>
</dbReference>
<dbReference type="RefSeq" id="WP_134169658.1">
    <property type="nucleotide sequence ID" value="NZ_SODD01000019.1"/>
</dbReference>
<sequence length="110" mass="12346">TEYEYLAKRAQPKVPMFMHLSFTDDTFTMEAYRTDTMETVDAYTIKKTKDTPVDEKPVDEKPVVDTPKDNTVSKPATSPDTGDSTTPMVFALMLLASGMVLGAYKLKRKN</sequence>
<name>A0A4R7ZHM6_9FIRM</name>
<evidence type="ECO:0000313" key="3">
    <source>
        <dbReference type="EMBL" id="TDW16862.1"/>
    </source>
</evidence>
<feature type="compositionally biased region" description="Basic and acidic residues" evidence="1">
    <location>
        <begin position="47"/>
        <end position="68"/>
    </location>
</feature>
<evidence type="ECO:0000256" key="1">
    <source>
        <dbReference type="SAM" id="MobiDB-lite"/>
    </source>
</evidence>
<reference evidence="3 4" key="1">
    <citation type="submission" date="2019-03" db="EMBL/GenBank/DDBJ databases">
        <title>Genomic Encyclopedia of Type Strains, Phase IV (KMG-IV): sequencing the most valuable type-strain genomes for metagenomic binning, comparative biology and taxonomic classification.</title>
        <authorList>
            <person name="Goeker M."/>
        </authorList>
    </citation>
    <scope>NUCLEOTIDE SEQUENCE [LARGE SCALE GENOMIC DNA]</scope>
    <source>
        <strain evidence="3 4">DSM 28867</strain>
    </source>
</reference>
<dbReference type="AlphaFoldDB" id="A0A4R7ZHM6"/>
<dbReference type="NCBIfam" id="TIGR01167">
    <property type="entry name" value="LPXTG_anchor"/>
    <property type="match status" value="1"/>
</dbReference>
<feature type="non-terminal residue" evidence="3">
    <location>
        <position position="1"/>
    </location>
</feature>